<dbReference type="Proteomes" id="UP000194153">
    <property type="component" value="Unassembled WGS sequence"/>
</dbReference>
<evidence type="ECO:0008006" key="3">
    <source>
        <dbReference type="Google" id="ProtNLM"/>
    </source>
</evidence>
<dbReference type="EMBL" id="BDQG01000001">
    <property type="protein sequence ID" value="GAW66431.1"/>
    <property type="molecule type" value="Genomic_DNA"/>
</dbReference>
<organism evidence="1 2">
    <name type="scientific">Geoanaerobacter pelophilus</name>
    <dbReference type="NCBI Taxonomy" id="60036"/>
    <lineage>
        <taxon>Bacteria</taxon>
        <taxon>Pseudomonadati</taxon>
        <taxon>Thermodesulfobacteriota</taxon>
        <taxon>Desulfuromonadia</taxon>
        <taxon>Geobacterales</taxon>
        <taxon>Geobacteraceae</taxon>
        <taxon>Geoanaerobacter</taxon>
    </lineage>
</organism>
<reference evidence="2" key="1">
    <citation type="submission" date="2017-05" db="EMBL/GenBank/DDBJ databases">
        <title>Draft genome sequence of Geobacter pelophilus, a iron(III)-reducing bacteria.</title>
        <authorList>
            <person name="Aoyagi T."/>
            <person name="Koike H."/>
            <person name="Morita T."/>
            <person name="Sato Y."/>
            <person name="Habe H."/>
            <person name="Hori T."/>
        </authorList>
    </citation>
    <scope>NUCLEOTIDE SEQUENCE [LARGE SCALE GENOMIC DNA]</scope>
    <source>
        <strain evidence="2">Drf2</strain>
    </source>
</reference>
<comment type="caution">
    <text evidence="1">The sequence shown here is derived from an EMBL/GenBank/DDBJ whole genome shotgun (WGS) entry which is preliminary data.</text>
</comment>
<sequence length="175" mass="19565">MVQWENIFFGELNPVSVSGAEMEVRRGITAFGLALALLWPVPQAQATLGERADSIAKDSKALSTATCKTVQRDRYAMQEMTSETTAVREFLTPEGVVFAVAWNGLVHPDLSQLLGSYDQEYRTALSKQQRKRGHRQTQVRANRVVVETWGHMRNLQGRAYLPGLVPQGVNLDEIH</sequence>
<protein>
    <recommendedName>
        <fullName evidence="3">DUF2844 domain-containing protein</fullName>
    </recommendedName>
</protein>
<keyword evidence="2" id="KW-1185">Reference proteome</keyword>
<accession>A0ABQ0MH72</accession>
<proteinExistence type="predicted"/>
<dbReference type="Pfam" id="PF11005">
    <property type="entry name" value="DUF2844"/>
    <property type="match status" value="1"/>
</dbReference>
<evidence type="ECO:0000313" key="2">
    <source>
        <dbReference type="Proteomes" id="UP000194153"/>
    </source>
</evidence>
<evidence type="ECO:0000313" key="1">
    <source>
        <dbReference type="EMBL" id="GAW66431.1"/>
    </source>
</evidence>
<dbReference type="InterPro" id="IPR021267">
    <property type="entry name" value="DUF2844"/>
</dbReference>
<name>A0ABQ0MH72_9BACT</name>
<gene>
    <name evidence="1" type="ORF">GPEL0_01f1796</name>
</gene>